<evidence type="ECO:0000313" key="2">
    <source>
        <dbReference type="EMBL" id="UUT36472.1"/>
    </source>
</evidence>
<evidence type="ECO:0000256" key="1">
    <source>
        <dbReference type="SAM" id="MobiDB-lite"/>
    </source>
</evidence>
<sequence>MENRRIRMPSASARTSLSPGGTTTNASSATRASSPPALTVTGADSEYISTAYSSG</sequence>
<protein>
    <submittedName>
        <fullName evidence="2">Uncharacterized protein</fullName>
    </submittedName>
</protein>
<feature type="compositionally biased region" description="Low complexity" evidence="1">
    <location>
        <begin position="22"/>
        <end position="37"/>
    </location>
</feature>
<dbReference type="EMBL" id="CP091139">
    <property type="protein sequence ID" value="UUT36472.1"/>
    <property type="molecule type" value="Genomic_DNA"/>
</dbReference>
<reference evidence="2" key="1">
    <citation type="submission" date="2022-01" db="EMBL/GenBank/DDBJ databases">
        <title>Microbacterium eymi and Microbacterium rhizovicinus sp. nov., isolated from the rhizospheric soil of Elymus tsukushiensis, a plant native to the Dokdo Islands, Republic of Korea.</title>
        <authorList>
            <person name="Hwang Y.J."/>
        </authorList>
    </citation>
    <scope>NUCLEOTIDE SEQUENCE</scope>
    <source>
        <strain evidence="2">KUDC0405</strain>
    </source>
</reference>
<gene>
    <name evidence="2" type="ORF">L2X98_26560</name>
</gene>
<accession>A0ABY5NMR2</accession>
<feature type="region of interest" description="Disordered" evidence="1">
    <location>
        <begin position="1"/>
        <end position="41"/>
    </location>
</feature>
<dbReference type="RefSeq" id="WP_259613130.1">
    <property type="nucleotide sequence ID" value="NZ_CP091139.2"/>
</dbReference>
<name>A0ABY5NMR2_9MICO</name>
<proteinExistence type="predicted"/>
<feature type="compositionally biased region" description="Polar residues" evidence="1">
    <location>
        <begin position="12"/>
        <end position="21"/>
    </location>
</feature>
<dbReference type="Proteomes" id="UP001054811">
    <property type="component" value="Chromosome"/>
</dbReference>
<organism evidence="2 3">
    <name type="scientific">Microbacterium elymi</name>
    <dbReference type="NCBI Taxonomy" id="2909587"/>
    <lineage>
        <taxon>Bacteria</taxon>
        <taxon>Bacillati</taxon>
        <taxon>Actinomycetota</taxon>
        <taxon>Actinomycetes</taxon>
        <taxon>Micrococcales</taxon>
        <taxon>Microbacteriaceae</taxon>
        <taxon>Microbacterium</taxon>
    </lineage>
</organism>
<evidence type="ECO:0000313" key="3">
    <source>
        <dbReference type="Proteomes" id="UP001054811"/>
    </source>
</evidence>
<keyword evidence="3" id="KW-1185">Reference proteome</keyword>